<proteinExistence type="predicted"/>
<dbReference type="RefSeq" id="WP_015853260.1">
    <property type="nucleotide sequence ID" value="NC_012881.1"/>
</dbReference>
<organism evidence="1 2">
    <name type="scientific">Maridesulfovibrio salexigens (strain ATCC 14822 / DSM 2638 / NCIMB 8403 / VKM B-1763)</name>
    <name type="common">Desulfovibrio salexigens</name>
    <dbReference type="NCBI Taxonomy" id="526222"/>
    <lineage>
        <taxon>Bacteria</taxon>
        <taxon>Pseudomonadati</taxon>
        <taxon>Thermodesulfobacteriota</taxon>
        <taxon>Desulfovibrionia</taxon>
        <taxon>Desulfovibrionales</taxon>
        <taxon>Desulfovibrionaceae</taxon>
        <taxon>Maridesulfovibrio</taxon>
    </lineage>
</organism>
<protein>
    <submittedName>
        <fullName evidence="1">Uncharacterized protein</fullName>
    </submittedName>
</protein>
<dbReference type="eggNOG" id="ENOG50345MK">
    <property type="taxonomic scope" value="Bacteria"/>
</dbReference>
<dbReference type="EMBL" id="CP001649">
    <property type="protein sequence ID" value="ACS81444.1"/>
    <property type="molecule type" value="Genomic_DNA"/>
</dbReference>
<dbReference type="STRING" id="526222.Desal_3395"/>
<keyword evidence="2" id="KW-1185">Reference proteome</keyword>
<dbReference type="AlphaFoldDB" id="C6BSI8"/>
<sequence>MSESKGYDLQELAEEFLHFEPDNQFSSIDCEPFVQAMADPEPEFVIPFIKKRIEKGSDKKTAIRDLYAFFLDKRYYSRMNFLFFAFDVFCSKVDLPAEILEITPLPHEEGVPSFKHKLSPGYKVE</sequence>
<dbReference type="KEGG" id="dsa:Desal_3395"/>
<dbReference type="HOGENOM" id="CLU_1989000_0_0_7"/>
<dbReference type="Proteomes" id="UP000002601">
    <property type="component" value="Chromosome"/>
</dbReference>
<dbReference type="OrthoDB" id="5523190at2"/>
<gene>
    <name evidence="1" type="ordered locus">Desal_3395</name>
</gene>
<evidence type="ECO:0000313" key="1">
    <source>
        <dbReference type="EMBL" id="ACS81444.1"/>
    </source>
</evidence>
<name>C6BSI8_MARSD</name>
<evidence type="ECO:0000313" key="2">
    <source>
        <dbReference type="Proteomes" id="UP000002601"/>
    </source>
</evidence>
<reference evidence="1 2" key="1">
    <citation type="submission" date="2009-06" db="EMBL/GenBank/DDBJ databases">
        <title>Complete sequence of Desulfovibrio salexigens DSM 2638.</title>
        <authorList>
            <consortium name="US DOE Joint Genome Institute"/>
            <person name="Lucas S."/>
            <person name="Copeland A."/>
            <person name="Lapidus A."/>
            <person name="Glavina del Rio T."/>
            <person name="Tice H."/>
            <person name="Bruce D."/>
            <person name="Goodwin L."/>
            <person name="Pitluck S."/>
            <person name="Munk A.C."/>
            <person name="Brettin T."/>
            <person name="Detter J.C."/>
            <person name="Han C."/>
            <person name="Tapia R."/>
            <person name="Larimer F."/>
            <person name="Land M."/>
            <person name="Hauser L."/>
            <person name="Kyrpides N."/>
            <person name="Anderson I."/>
            <person name="Wall J.D."/>
            <person name="Arkin A.P."/>
            <person name="Dehal P."/>
            <person name="Chivian D."/>
            <person name="Giles B."/>
            <person name="Hazen T.C."/>
        </authorList>
    </citation>
    <scope>NUCLEOTIDE SEQUENCE [LARGE SCALE GENOMIC DNA]</scope>
    <source>
        <strain evidence="2">ATCC 14822 / DSM 2638 / NCIMB 8403 / VKM B-1763</strain>
    </source>
</reference>
<accession>C6BSI8</accession>